<dbReference type="Gene3D" id="3.30.54.20">
    <property type="match status" value="1"/>
</dbReference>
<comment type="similarity">
    <text evidence="1">Belongs to the class-II aminoacyl-tRNA synthetase family.</text>
</comment>
<keyword evidence="8" id="KW-0648">Protein biosynthesis</keyword>
<evidence type="ECO:0000256" key="8">
    <source>
        <dbReference type="ARBA" id="ARBA00022917"/>
    </source>
</evidence>
<dbReference type="Pfam" id="PF01411">
    <property type="entry name" value="tRNA-synt_2c"/>
    <property type="match status" value="1"/>
</dbReference>
<keyword evidence="9" id="KW-0030">Aminoacyl-tRNA synthetase</keyword>
<dbReference type="Gene3D" id="3.30.930.10">
    <property type="entry name" value="Bira Bifunctional Protein, Domain 2"/>
    <property type="match status" value="1"/>
</dbReference>
<evidence type="ECO:0000313" key="11">
    <source>
        <dbReference type="EMBL" id="PIR47154.1"/>
    </source>
</evidence>
<reference evidence="11 12" key="1">
    <citation type="submission" date="2017-09" db="EMBL/GenBank/DDBJ databases">
        <title>Depth-based differentiation of microbial function through sediment-hosted aquifers and enrichment of novel symbionts in the deep terrestrial subsurface.</title>
        <authorList>
            <person name="Probst A.J."/>
            <person name="Ladd B."/>
            <person name="Jarett J.K."/>
            <person name="Geller-Mcgrath D.E."/>
            <person name="Sieber C.M."/>
            <person name="Emerson J.B."/>
            <person name="Anantharaman K."/>
            <person name="Thomas B.C."/>
            <person name="Malmstrom R."/>
            <person name="Stieglmeier M."/>
            <person name="Klingl A."/>
            <person name="Woyke T."/>
            <person name="Ryan C.M."/>
            <person name="Banfield J.F."/>
        </authorList>
    </citation>
    <scope>NUCLEOTIDE SEQUENCE [LARGE SCALE GENOMIC DNA]</scope>
    <source>
        <strain evidence="11">CG10_big_fil_rev_8_21_14_0_10_45_14</strain>
    </source>
</reference>
<dbReference type="InterPro" id="IPR002318">
    <property type="entry name" value="Ala-tRNA-lgiase_IIc"/>
</dbReference>
<dbReference type="FunFam" id="3.30.980.10:FF:000004">
    <property type="entry name" value="Alanine--tRNA ligase, cytoplasmic"/>
    <property type="match status" value="1"/>
</dbReference>
<accession>A0A2H0RME1</accession>
<dbReference type="Gene3D" id="3.30.980.10">
    <property type="entry name" value="Threonyl-trna Synthetase, Chain A, domain 2"/>
    <property type="match status" value="1"/>
</dbReference>
<evidence type="ECO:0000256" key="6">
    <source>
        <dbReference type="ARBA" id="ARBA00022840"/>
    </source>
</evidence>
<dbReference type="InterPro" id="IPR012947">
    <property type="entry name" value="tRNA_SAD"/>
</dbReference>
<dbReference type="PANTHER" id="PTHR11777">
    <property type="entry name" value="ALANYL-TRNA SYNTHETASE"/>
    <property type="match status" value="1"/>
</dbReference>
<evidence type="ECO:0000259" key="10">
    <source>
        <dbReference type="PROSITE" id="PS50860"/>
    </source>
</evidence>
<sequence length="627" mass="70213">MTSKEVRQGFLDYMKERGHLVIPSASIVPENDPTTLFTGSGMQPMIPYLLGEEHPLGARLCNSQRSFRAEDILEVGDNRHTTAFEMLGNWSLGGTESGGYGRRDQLTWFFRFLTDIAKIDPSRLYTTVFIGDSKIGVPKDEESILIWKSLFAEKGIAGKCLDIGSEADGYKKGMGDGRIFSYDVTKNWWSRAGVPNKMPDGEPGGPDSEVFYDFGTEHDVKFGLNCHPNCDCGRFMEIGNCVFMEYRKTAGEFVKLAKPNVDFGGGLERIVAASCNTPDVFDTDMFSEAISEMVSISQKPYAAEARKPMRIIADHLRATAQMAIDGIVPTNSEQGYTMRRLLRRAVRYSDMLSLSSGTLTRILPAVIAPYIGVYDKMASKQEEIARIITDEEEKFRATIAKGLRLFESLNGNRVDGKDAYTLFTTYGFPVEMTRELAEEKGMTIDMEGFESEMEAHRDTSRMGAGQKFKGGLADHGERSTQYHTLTHMLHEALRRVLGNHVDQKGSNITGERLRFDFTHNQKMTEGEKQQVEDTINEELGKHHKMTFQIMSVPEAKAYGAIGLFEDKYGEKIKVYTMGDENTGIFSKEICGGPHVENTDDIVKDGKFRIKKEEAVAQGIRRIKAVLN</sequence>
<dbReference type="SUPFAM" id="SSF55186">
    <property type="entry name" value="ThrRS/AlaRS common domain"/>
    <property type="match status" value="1"/>
</dbReference>
<organism evidence="11 12">
    <name type="scientific">Candidatus Vogelbacteria bacterium CG10_big_fil_rev_8_21_14_0_10_45_14</name>
    <dbReference type="NCBI Taxonomy" id="1975042"/>
    <lineage>
        <taxon>Bacteria</taxon>
        <taxon>Candidatus Vogeliibacteriota</taxon>
    </lineage>
</organism>
<dbReference type="GO" id="GO:0005524">
    <property type="term" value="F:ATP binding"/>
    <property type="evidence" value="ECO:0007669"/>
    <property type="project" value="UniProtKB-KW"/>
</dbReference>
<dbReference type="InterPro" id="IPR018163">
    <property type="entry name" value="Thr/Ala-tRNA-synth_IIc_edit"/>
</dbReference>
<dbReference type="Pfam" id="PF07973">
    <property type="entry name" value="tRNA_SAD"/>
    <property type="match status" value="1"/>
</dbReference>
<dbReference type="GO" id="GO:0006419">
    <property type="term" value="P:alanyl-tRNA aminoacylation"/>
    <property type="evidence" value="ECO:0007669"/>
    <property type="project" value="InterPro"/>
</dbReference>
<dbReference type="InterPro" id="IPR045864">
    <property type="entry name" value="aa-tRNA-synth_II/BPL/LPL"/>
</dbReference>
<proteinExistence type="inferred from homology"/>
<gene>
    <name evidence="11" type="ORF">COV07_00580</name>
</gene>
<dbReference type="GO" id="GO:0004813">
    <property type="term" value="F:alanine-tRNA ligase activity"/>
    <property type="evidence" value="ECO:0007669"/>
    <property type="project" value="UniProtKB-EC"/>
</dbReference>
<evidence type="ECO:0000256" key="2">
    <source>
        <dbReference type="ARBA" id="ARBA00013168"/>
    </source>
</evidence>
<keyword evidence="6" id="KW-0067">ATP-binding</keyword>
<evidence type="ECO:0000256" key="1">
    <source>
        <dbReference type="ARBA" id="ARBA00008226"/>
    </source>
</evidence>
<dbReference type="PRINTS" id="PR00980">
    <property type="entry name" value="TRNASYNTHALA"/>
</dbReference>
<evidence type="ECO:0000313" key="12">
    <source>
        <dbReference type="Proteomes" id="UP000230833"/>
    </source>
</evidence>
<keyword evidence="3" id="KW-0820">tRNA-binding</keyword>
<dbReference type="InterPro" id="IPR018164">
    <property type="entry name" value="Ala-tRNA-synth_IIc_N"/>
</dbReference>
<evidence type="ECO:0000256" key="7">
    <source>
        <dbReference type="ARBA" id="ARBA00022884"/>
    </source>
</evidence>
<evidence type="ECO:0000256" key="3">
    <source>
        <dbReference type="ARBA" id="ARBA00022555"/>
    </source>
</evidence>
<dbReference type="GO" id="GO:0005737">
    <property type="term" value="C:cytoplasm"/>
    <property type="evidence" value="ECO:0007669"/>
    <property type="project" value="InterPro"/>
</dbReference>
<dbReference type="GO" id="GO:0000049">
    <property type="term" value="F:tRNA binding"/>
    <property type="evidence" value="ECO:0007669"/>
    <property type="project" value="UniProtKB-KW"/>
</dbReference>
<dbReference type="InterPro" id="IPR050058">
    <property type="entry name" value="Ala-tRNA_ligase"/>
</dbReference>
<dbReference type="NCBIfam" id="NF002436">
    <property type="entry name" value="PRK01584.1"/>
    <property type="match status" value="1"/>
</dbReference>
<protein>
    <recommendedName>
        <fullName evidence="2">alanine--tRNA ligase</fullName>
        <ecNumber evidence="2">6.1.1.7</ecNumber>
    </recommendedName>
</protein>
<dbReference type="SMART" id="SM00863">
    <property type="entry name" value="tRNA_SAD"/>
    <property type="match status" value="1"/>
</dbReference>
<dbReference type="InterPro" id="IPR018162">
    <property type="entry name" value="Ala-tRNA-ligase_IIc_anticod-bd"/>
</dbReference>
<dbReference type="SUPFAM" id="SSF55681">
    <property type="entry name" value="Class II aaRS and biotin synthetases"/>
    <property type="match status" value="1"/>
</dbReference>
<dbReference type="InterPro" id="IPR018165">
    <property type="entry name" value="Ala-tRNA-synth_IIc_core"/>
</dbReference>
<name>A0A2H0RME1_9BACT</name>
<dbReference type="PROSITE" id="PS50860">
    <property type="entry name" value="AA_TRNA_LIGASE_II_ALA"/>
    <property type="match status" value="1"/>
</dbReference>
<dbReference type="AlphaFoldDB" id="A0A2H0RME1"/>
<dbReference type="SUPFAM" id="SSF101353">
    <property type="entry name" value="Putative anticodon-binding domain of alanyl-tRNA synthetase (AlaRS)"/>
    <property type="match status" value="1"/>
</dbReference>
<dbReference type="PANTHER" id="PTHR11777:SF9">
    <property type="entry name" value="ALANINE--TRNA LIGASE, CYTOPLASMIC"/>
    <property type="match status" value="1"/>
</dbReference>
<dbReference type="GO" id="GO:0002161">
    <property type="term" value="F:aminoacyl-tRNA deacylase activity"/>
    <property type="evidence" value="ECO:0007669"/>
    <property type="project" value="TreeGrafter"/>
</dbReference>
<keyword evidence="5" id="KW-0547">Nucleotide-binding</keyword>
<evidence type="ECO:0000256" key="9">
    <source>
        <dbReference type="ARBA" id="ARBA00023146"/>
    </source>
</evidence>
<evidence type="ECO:0000256" key="5">
    <source>
        <dbReference type="ARBA" id="ARBA00022741"/>
    </source>
</evidence>
<comment type="caution">
    <text evidence="11">The sequence shown here is derived from an EMBL/GenBank/DDBJ whole genome shotgun (WGS) entry which is preliminary data.</text>
</comment>
<dbReference type="EC" id="6.1.1.7" evidence="2"/>
<feature type="domain" description="Alanyl-transfer RNA synthetases family profile" evidence="10">
    <location>
        <begin position="1"/>
        <end position="627"/>
    </location>
</feature>
<keyword evidence="7" id="KW-0694">RNA-binding</keyword>
<evidence type="ECO:0000256" key="4">
    <source>
        <dbReference type="ARBA" id="ARBA00022598"/>
    </source>
</evidence>
<dbReference type="Proteomes" id="UP000230833">
    <property type="component" value="Unassembled WGS sequence"/>
</dbReference>
<dbReference type="EMBL" id="PCYL01000005">
    <property type="protein sequence ID" value="PIR47154.1"/>
    <property type="molecule type" value="Genomic_DNA"/>
</dbReference>
<keyword evidence="4 11" id="KW-0436">Ligase</keyword>